<name>A0ABX2GY69_9FIRM</name>
<dbReference type="EMBL" id="JAAWUZ010000034">
    <property type="protein sequence ID" value="NSG30541.1"/>
    <property type="molecule type" value="Genomic_DNA"/>
</dbReference>
<gene>
    <name evidence="1" type="ORF">HFM93_09680</name>
</gene>
<protein>
    <submittedName>
        <fullName evidence="1">Uncharacterized protein</fullName>
    </submittedName>
</protein>
<accession>A0ABX2GY69</accession>
<organism evidence="1 2">
    <name type="scientific">Faecalicatena fissicatena</name>
    <dbReference type="NCBI Taxonomy" id="290055"/>
    <lineage>
        <taxon>Bacteria</taxon>
        <taxon>Bacillati</taxon>
        <taxon>Bacillota</taxon>
        <taxon>Clostridia</taxon>
        <taxon>Lachnospirales</taxon>
        <taxon>Lachnospiraceae</taxon>
        <taxon>Faecalicatena</taxon>
    </lineage>
</organism>
<dbReference type="RefSeq" id="WP_173866519.1">
    <property type="nucleotide sequence ID" value="NZ_JAAWUU010000033.1"/>
</dbReference>
<dbReference type="PROSITE" id="PS51257">
    <property type="entry name" value="PROKAR_LIPOPROTEIN"/>
    <property type="match status" value="1"/>
</dbReference>
<sequence length="166" mass="17781">MKKKGILWVLLSVLLIVSLSGCKGGGIVGKSAECKSLINKFEKSCNEVDIQAILDCIDPKISDPIKAIVAIGGMVTDNVDEYLGDILEQFGSSISEITGGSGGSAKDIVASMKLTPKKYMLDKKDGSVKCKAEFEVNGMKTTKMLKISVVKKNDEWYISGISVIAE</sequence>
<comment type="caution">
    <text evidence="1">The sequence shown here is derived from an EMBL/GenBank/DDBJ whole genome shotgun (WGS) entry which is preliminary data.</text>
</comment>
<evidence type="ECO:0000313" key="2">
    <source>
        <dbReference type="Proteomes" id="UP000821846"/>
    </source>
</evidence>
<keyword evidence="2" id="KW-1185">Reference proteome</keyword>
<proteinExistence type="predicted"/>
<reference evidence="1 2" key="1">
    <citation type="journal article" date="2020" name="Cell Host Microbe">
        <title>Functional and Genomic Variation between Human-Derived Isolates of Lachnospiraceae Reveals Inter- and Intra-Species Diversity.</title>
        <authorList>
            <person name="Sorbara M.T."/>
            <person name="Littmann E.R."/>
            <person name="Fontana E."/>
            <person name="Moody T.U."/>
            <person name="Kohout C.E."/>
            <person name="Gjonbalaj M."/>
            <person name="Eaton V."/>
            <person name="Seok R."/>
            <person name="Leiner I.M."/>
            <person name="Pamer E.G."/>
        </authorList>
    </citation>
    <scope>NUCLEOTIDE SEQUENCE [LARGE SCALE GENOMIC DNA]</scope>
    <source>
        <strain evidence="1 2">MSK.14.16</strain>
    </source>
</reference>
<dbReference type="Proteomes" id="UP000821846">
    <property type="component" value="Unassembled WGS sequence"/>
</dbReference>
<evidence type="ECO:0000313" key="1">
    <source>
        <dbReference type="EMBL" id="NSG30541.1"/>
    </source>
</evidence>